<name>A0ABX5XUX6_9BACT</name>
<evidence type="ECO:0008006" key="3">
    <source>
        <dbReference type="Google" id="ProtNLM"/>
    </source>
</evidence>
<sequence>MANGTFGRLNADVRHDAQWGILCTSLDILHEAWPDVITDAGFEAAMDEDSITNILRQKMRAVKAQRSPPPEMRFEREAQSDAVDDDTPLGLIDIMVCYTWNEVTHLVIECKRIWSTDNSLALKYVREGVCRFASGKYSAGHALGAMVGYVLCGNAIGCIDRIKRTLLKEPVSVTGYDKIHGWKNTQAVVASKTLGRTKHTQKSHRYKISLLHTFVEVTSSF</sequence>
<accession>A0ABX5XUX6</accession>
<reference evidence="1 2" key="1">
    <citation type="submission" date="2019-02" db="EMBL/GenBank/DDBJ databases">
        <title>Deep-cultivation of Planctomycetes and their phenomic and genomic characterization uncovers novel biology.</title>
        <authorList>
            <person name="Wiegand S."/>
            <person name="Jogler M."/>
            <person name="Boedeker C."/>
            <person name="Pinto D."/>
            <person name="Vollmers J."/>
            <person name="Rivas-Marin E."/>
            <person name="Kohn T."/>
            <person name="Peeters S.H."/>
            <person name="Heuer A."/>
            <person name="Rast P."/>
            <person name="Oberbeckmann S."/>
            <person name="Bunk B."/>
            <person name="Jeske O."/>
            <person name="Meyerdierks A."/>
            <person name="Storesund J.E."/>
            <person name="Kallscheuer N."/>
            <person name="Luecker S."/>
            <person name="Lage O.M."/>
            <person name="Pohl T."/>
            <person name="Merkel B.J."/>
            <person name="Hornburger P."/>
            <person name="Mueller R.-W."/>
            <person name="Bruemmer F."/>
            <person name="Labrenz M."/>
            <person name="Spormann A.M."/>
            <person name="Op den Camp H."/>
            <person name="Overmann J."/>
            <person name="Amann R."/>
            <person name="Jetten M.S.M."/>
            <person name="Mascher T."/>
            <person name="Medema M.H."/>
            <person name="Devos D.P."/>
            <person name="Kaster A.-K."/>
            <person name="Ovreas L."/>
            <person name="Rohde M."/>
            <person name="Galperin M.Y."/>
            <person name="Jogler C."/>
        </authorList>
    </citation>
    <scope>NUCLEOTIDE SEQUENCE [LARGE SCALE GENOMIC DNA]</scope>
    <source>
        <strain evidence="1 2">TBK1r</strain>
    </source>
</reference>
<dbReference type="RefSeq" id="WP_145215991.1">
    <property type="nucleotide sequence ID" value="NZ_CP036432.1"/>
</dbReference>
<evidence type="ECO:0000313" key="2">
    <source>
        <dbReference type="Proteomes" id="UP000318081"/>
    </source>
</evidence>
<evidence type="ECO:0000313" key="1">
    <source>
        <dbReference type="EMBL" id="QDV85792.1"/>
    </source>
</evidence>
<organism evidence="1 2">
    <name type="scientific">Stieleria magnilauensis</name>
    <dbReference type="NCBI Taxonomy" id="2527963"/>
    <lineage>
        <taxon>Bacteria</taxon>
        <taxon>Pseudomonadati</taxon>
        <taxon>Planctomycetota</taxon>
        <taxon>Planctomycetia</taxon>
        <taxon>Pirellulales</taxon>
        <taxon>Pirellulaceae</taxon>
        <taxon>Stieleria</taxon>
    </lineage>
</organism>
<protein>
    <recommendedName>
        <fullName evidence="3">Restriction endonuclease type IV Mrr domain-containing protein</fullName>
    </recommendedName>
</protein>
<gene>
    <name evidence="1" type="ORF">TBK1r_48080</name>
</gene>
<dbReference type="EMBL" id="CP036432">
    <property type="protein sequence ID" value="QDV85792.1"/>
    <property type="molecule type" value="Genomic_DNA"/>
</dbReference>
<keyword evidence="2" id="KW-1185">Reference proteome</keyword>
<dbReference type="Proteomes" id="UP000318081">
    <property type="component" value="Chromosome"/>
</dbReference>
<proteinExistence type="predicted"/>